<dbReference type="InterPro" id="IPR008963">
    <property type="entry name" value="Purple_acid_Pase-like_N"/>
</dbReference>
<dbReference type="GO" id="GO:0046872">
    <property type="term" value="F:metal ion binding"/>
    <property type="evidence" value="ECO:0007669"/>
    <property type="project" value="InterPro"/>
</dbReference>
<dbReference type="GO" id="GO:0003993">
    <property type="term" value="F:acid phosphatase activity"/>
    <property type="evidence" value="ECO:0007669"/>
    <property type="project" value="InterPro"/>
</dbReference>
<dbReference type="PROSITE" id="PS51257">
    <property type="entry name" value="PROKAR_LIPOPROTEIN"/>
    <property type="match status" value="1"/>
</dbReference>
<keyword evidence="2" id="KW-1185">Reference proteome</keyword>
<proteinExistence type="predicted"/>
<accession>A0A1G7NV45</accession>
<dbReference type="STRING" id="405671.SAMN05421827_101512"/>
<dbReference type="EMBL" id="FNCH01000001">
    <property type="protein sequence ID" value="SDF77803.1"/>
    <property type="molecule type" value="Genomic_DNA"/>
</dbReference>
<name>A0A1G7NV45_9SPHI</name>
<protein>
    <submittedName>
        <fullName evidence="1">Uncharacterized protein</fullName>
    </submittedName>
</protein>
<evidence type="ECO:0000313" key="2">
    <source>
        <dbReference type="Proteomes" id="UP000199643"/>
    </source>
</evidence>
<dbReference type="Proteomes" id="UP000199643">
    <property type="component" value="Unassembled WGS sequence"/>
</dbReference>
<dbReference type="AlphaFoldDB" id="A0A1G7NV45"/>
<dbReference type="RefSeq" id="WP_090496449.1">
    <property type="nucleotide sequence ID" value="NZ_FNCH01000001.1"/>
</dbReference>
<sequence>MKSPLTKAVRNGRAIYVLFFLLVLGSCKKQPVEVTIDAFAQVNPVVTYTNGAYNIQFTLQEFPYTEVIVKVAESKAMIIQNAQTIQTNAYQMSLNRYGVFINNLTPNKTYFYQILVKDANTSREAYSDVYSFGTNP</sequence>
<organism evidence="1 2">
    <name type="scientific">Pedobacter terrae</name>
    <dbReference type="NCBI Taxonomy" id="405671"/>
    <lineage>
        <taxon>Bacteria</taxon>
        <taxon>Pseudomonadati</taxon>
        <taxon>Bacteroidota</taxon>
        <taxon>Sphingobacteriia</taxon>
        <taxon>Sphingobacteriales</taxon>
        <taxon>Sphingobacteriaceae</taxon>
        <taxon>Pedobacter</taxon>
    </lineage>
</organism>
<evidence type="ECO:0000313" key="1">
    <source>
        <dbReference type="EMBL" id="SDF77803.1"/>
    </source>
</evidence>
<dbReference type="SUPFAM" id="SSF49363">
    <property type="entry name" value="Purple acid phosphatase, N-terminal domain"/>
    <property type="match status" value="1"/>
</dbReference>
<reference evidence="2" key="1">
    <citation type="submission" date="2016-10" db="EMBL/GenBank/DDBJ databases">
        <authorList>
            <person name="Varghese N."/>
            <person name="Submissions S."/>
        </authorList>
    </citation>
    <scope>NUCLEOTIDE SEQUENCE [LARGE SCALE GENOMIC DNA]</scope>
    <source>
        <strain evidence="2">DSM 17933</strain>
    </source>
</reference>
<dbReference type="OrthoDB" id="771390at2"/>
<gene>
    <name evidence="1" type="ORF">SAMN05421827_101512</name>
</gene>